<sequence>MIEFLKESTFAVNDVIRIAWKVLKIQYFKILGLCLIMFLVFNLSGILSIFISGINIGLSVLMMVIFILAYFGFQLTLFKFILKVLDEPDHEVYVKDSFPTTKQIFKFLIATFYFVLCILIVYGIIIVLVMPFVFARIPMDIVTQVATSLGVLGIIFTWIRISFFPFFIIDSACSPFKSIRFSMAITRGNFTKLLMLLMLLAIFQGLYIVIYSEKDMLSAVFINLVNALLIIPLSSVAIAVAYRKMMNEYQGEEDPGIMGNII</sequence>
<dbReference type="EMBL" id="AQPN01000022">
    <property type="protein sequence ID" value="EOR96189.1"/>
    <property type="molecule type" value="Genomic_DNA"/>
</dbReference>
<reference evidence="2 3" key="1">
    <citation type="journal article" date="2013" name="Genome Announc.">
        <title>Draft Genome Sequence of Arcticibacter svalbardensis Strain MN12-7T, a Member of the Family Sphingobacteriaceae Isolated from an Arctic Soil Sample.</title>
        <authorList>
            <person name="Shivaji S."/>
            <person name="Ara S."/>
            <person name="Prasad S."/>
            <person name="Manasa B.P."/>
            <person name="Begum Z."/>
            <person name="Singh A."/>
            <person name="Kumar Pinnaka A."/>
        </authorList>
    </citation>
    <scope>NUCLEOTIDE SEQUENCE [LARGE SCALE GENOMIC DNA]</scope>
    <source>
        <strain evidence="2 3">MN12-7</strain>
    </source>
</reference>
<dbReference type="AlphaFoldDB" id="R9H4V9"/>
<protein>
    <recommendedName>
        <fullName evidence="4">Beta-carotene 15,15'-monooxygenase</fullName>
    </recommendedName>
</protein>
<keyword evidence="1" id="KW-1133">Transmembrane helix</keyword>
<dbReference type="Proteomes" id="UP000014174">
    <property type="component" value="Unassembled WGS sequence"/>
</dbReference>
<feature type="transmembrane region" description="Helical" evidence="1">
    <location>
        <begin position="107"/>
        <end position="134"/>
    </location>
</feature>
<dbReference type="STRING" id="1150600.ADIARSV_0594"/>
<evidence type="ECO:0000313" key="3">
    <source>
        <dbReference type="Proteomes" id="UP000014174"/>
    </source>
</evidence>
<keyword evidence="1" id="KW-0472">Membrane</keyword>
<feature type="transmembrane region" description="Helical" evidence="1">
    <location>
        <begin position="190"/>
        <end position="210"/>
    </location>
</feature>
<feature type="transmembrane region" description="Helical" evidence="1">
    <location>
        <begin position="146"/>
        <end position="169"/>
    </location>
</feature>
<dbReference type="RefSeq" id="WP_016193843.1">
    <property type="nucleotide sequence ID" value="NZ_AQPN01000022.1"/>
</dbReference>
<proteinExistence type="predicted"/>
<keyword evidence="3" id="KW-1185">Reference proteome</keyword>
<organism evidence="2 3">
    <name type="scientific">Arcticibacter svalbardensis MN12-7</name>
    <dbReference type="NCBI Taxonomy" id="1150600"/>
    <lineage>
        <taxon>Bacteria</taxon>
        <taxon>Pseudomonadati</taxon>
        <taxon>Bacteroidota</taxon>
        <taxon>Sphingobacteriia</taxon>
        <taxon>Sphingobacteriales</taxon>
        <taxon>Sphingobacteriaceae</taxon>
        <taxon>Arcticibacter</taxon>
    </lineage>
</organism>
<accession>R9H4V9</accession>
<comment type="caution">
    <text evidence="2">The sequence shown here is derived from an EMBL/GenBank/DDBJ whole genome shotgun (WGS) entry which is preliminary data.</text>
</comment>
<feature type="transmembrane region" description="Helical" evidence="1">
    <location>
        <begin position="27"/>
        <end position="50"/>
    </location>
</feature>
<gene>
    <name evidence="2" type="ORF">ADIARSV_0594</name>
</gene>
<evidence type="ECO:0000313" key="2">
    <source>
        <dbReference type="EMBL" id="EOR96189.1"/>
    </source>
</evidence>
<keyword evidence="1" id="KW-0812">Transmembrane</keyword>
<evidence type="ECO:0000256" key="1">
    <source>
        <dbReference type="SAM" id="Phobius"/>
    </source>
</evidence>
<name>R9H4V9_9SPHI</name>
<feature type="transmembrane region" description="Helical" evidence="1">
    <location>
        <begin position="216"/>
        <end position="242"/>
    </location>
</feature>
<dbReference type="eggNOG" id="ENOG502ZBQC">
    <property type="taxonomic scope" value="Bacteria"/>
</dbReference>
<feature type="transmembrane region" description="Helical" evidence="1">
    <location>
        <begin position="56"/>
        <end position="73"/>
    </location>
</feature>
<dbReference type="OrthoDB" id="752539at2"/>
<evidence type="ECO:0008006" key="4">
    <source>
        <dbReference type="Google" id="ProtNLM"/>
    </source>
</evidence>